<feature type="transmembrane region" description="Helical" evidence="1">
    <location>
        <begin position="47"/>
        <end position="68"/>
    </location>
</feature>
<dbReference type="Proteomes" id="UP000887013">
    <property type="component" value="Unassembled WGS sequence"/>
</dbReference>
<sequence>MLKFFDKVFERVCLTVGILIHCCSTEVFNLGFAVFNPGTLTGVPLEITICLIQARKYFLCICICIYLYNRKPEYIT</sequence>
<dbReference type="AlphaFoldDB" id="A0A8X6TDG2"/>
<proteinExistence type="predicted"/>
<gene>
    <name evidence="2" type="ORF">NPIL_109501</name>
</gene>
<name>A0A8X6TDG2_NEPPI</name>
<reference evidence="2" key="1">
    <citation type="submission" date="2020-08" db="EMBL/GenBank/DDBJ databases">
        <title>Multicomponent nature underlies the extraordinary mechanical properties of spider dragline silk.</title>
        <authorList>
            <person name="Kono N."/>
            <person name="Nakamura H."/>
            <person name="Mori M."/>
            <person name="Yoshida Y."/>
            <person name="Ohtoshi R."/>
            <person name="Malay A.D."/>
            <person name="Moran D.A.P."/>
            <person name="Tomita M."/>
            <person name="Numata K."/>
            <person name="Arakawa K."/>
        </authorList>
    </citation>
    <scope>NUCLEOTIDE SEQUENCE</scope>
</reference>
<comment type="caution">
    <text evidence="2">The sequence shown here is derived from an EMBL/GenBank/DDBJ whole genome shotgun (WGS) entry which is preliminary data.</text>
</comment>
<evidence type="ECO:0000256" key="1">
    <source>
        <dbReference type="SAM" id="Phobius"/>
    </source>
</evidence>
<keyword evidence="1" id="KW-0472">Membrane</keyword>
<keyword evidence="3" id="KW-1185">Reference proteome</keyword>
<organism evidence="2 3">
    <name type="scientific">Nephila pilipes</name>
    <name type="common">Giant wood spider</name>
    <name type="synonym">Nephila maculata</name>
    <dbReference type="NCBI Taxonomy" id="299642"/>
    <lineage>
        <taxon>Eukaryota</taxon>
        <taxon>Metazoa</taxon>
        <taxon>Ecdysozoa</taxon>
        <taxon>Arthropoda</taxon>
        <taxon>Chelicerata</taxon>
        <taxon>Arachnida</taxon>
        <taxon>Araneae</taxon>
        <taxon>Araneomorphae</taxon>
        <taxon>Entelegynae</taxon>
        <taxon>Araneoidea</taxon>
        <taxon>Nephilidae</taxon>
        <taxon>Nephila</taxon>
    </lineage>
</organism>
<keyword evidence="1" id="KW-1133">Transmembrane helix</keyword>
<protein>
    <submittedName>
        <fullName evidence="2">Uncharacterized protein</fullName>
    </submittedName>
</protein>
<dbReference type="EMBL" id="BMAW01054336">
    <property type="protein sequence ID" value="GFS95899.1"/>
    <property type="molecule type" value="Genomic_DNA"/>
</dbReference>
<accession>A0A8X6TDG2</accession>
<evidence type="ECO:0000313" key="3">
    <source>
        <dbReference type="Proteomes" id="UP000887013"/>
    </source>
</evidence>
<keyword evidence="1" id="KW-0812">Transmembrane</keyword>
<evidence type="ECO:0000313" key="2">
    <source>
        <dbReference type="EMBL" id="GFS95899.1"/>
    </source>
</evidence>
<feature type="transmembrane region" description="Helical" evidence="1">
    <location>
        <begin position="12"/>
        <end position="35"/>
    </location>
</feature>